<dbReference type="InterPro" id="IPR001958">
    <property type="entry name" value="Tet-R_TetA/multi-R_MdtG-like"/>
</dbReference>
<dbReference type="Gene3D" id="1.20.1250.20">
    <property type="entry name" value="MFS general substrate transporter like domains"/>
    <property type="match status" value="1"/>
</dbReference>
<evidence type="ECO:0000313" key="9">
    <source>
        <dbReference type="Proteomes" id="UP000078561"/>
    </source>
</evidence>
<feature type="transmembrane region" description="Helical" evidence="6">
    <location>
        <begin position="314"/>
        <end position="336"/>
    </location>
</feature>
<dbReference type="InParanoid" id="A0A168PFN9"/>
<reference evidence="8" key="1">
    <citation type="submission" date="2016-04" db="EMBL/GenBank/DDBJ databases">
        <authorList>
            <person name="Evans L.H."/>
            <person name="Alamgir A."/>
            <person name="Owens N."/>
            <person name="Weber N.D."/>
            <person name="Virtaneva K."/>
            <person name="Barbian K."/>
            <person name="Babar A."/>
            <person name="Rosenke K."/>
        </authorList>
    </citation>
    <scope>NUCLEOTIDE SEQUENCE [LARGE SCALE GENOMIC DNA]</scope>
    <source>
        <strain evidence="8">CBS 101.48</strain>
    </source>
</reference>
<keyword evidence="5 6" id="KW-0472">Membrane</keyword>
<feature type="transmembrane region" description="Helical" evidence="6">
    <location>
        <begin position="47"/>
        <end position="71"/>
    </location>
</feature>
<dbReference type="Pfam" id="PF07690">
    <property type="entry name" value="MFS_1"/>
    <property type="match status" value="1"/>
</dbReference>
<evidence type="ECO:0000256" key="2">
    <source>
        <dbReference type="ARBA" id="ARBA00022448"/>
    </source>
</evidence>
<dbReference type="STRING" id="4829.A0A168PFN9"/>
<name>A0A168PFN9_ABSGL</name>
<evidence type="ECO:0000313" key="8">
    <source>
        <dbReference type="EMBL" id="SAM02306.1"/>
    </source>
</evidence>
<evidence type="ECO:0000256" key="1">
    <source>
        <dbReference type="ARBA" id="ARBA00004141"/>
    </source>
</evidence>
<dbReference type="InterPro" id="IPR020846">
    <property type="entry name" value="MFS_dom"/>
</dbReference>
<feature type="transmembrane region" description="Helical" evidence="6">
    <location>
        <begin position="83"/>
        <end position="103"/>
    </location>
</feature>
<dbReference type="GO" id="GO:0005886">
    <property type="term" value="C:plasma membrane"/>
    <property type="evidence" value="ECO:0007669"/>
    <property type="project" value="TreeGrafter"/>
</dbReference>
<dbReference type="SUPFAM" id="SSF103473">
    <property type="entry name" value="MFS general substrate transporter"/>
    <property type="match status" value="1"/>
</dbReference>
<keyword evidence="4 6" id="KW-1133">Transmembrane helix</keyword>
<proteinExistence type="predicted"/>
<evidence type="ECO:0000256" key="5">
    <source>
        <dbReference type="ARBA" id="ARBA00023136"/>
    </source>
</evidence>
<dbReference type="PANTHER" id="PTHR23502">
    <property type="entry name" value="MAJOR FACILITATOR SUPERFAMILY"/>
    <property type="match status" value="1"/>
</dbReference>
<feature type="domain" description="Major facilitator superfamily (MFS) profile" evidence="7">
    <location>
        <begin position="49"/>
        <end position="473"/>
    </location>
</feature>
<dbReference type="EMBL" id="LT553800">
    <property type="protein sequence ID" value="SAM02306.1"/>
    <property type="molecule type" value="Genomic_DNA"/>
</dbReference>
<feature type="transmembrane region" description="Helical" evidence="6">
    <location>
        <begin position="203"/>
        <end position="223"/>
    </location>
</feature>
<dbReference type="GO" id="GO:0022857">
    <property type="term" value="F:transmembrane transporter activity"/>
    <property type="evidence" value="ECO:0007669"/>
    <property type="project" value="InterPro"/>
</dbReference>
<dbReference type="AlphaFoldDB" id="A0A168PFN9"/>
<feature type="transmembrane region" description="Helical" evidence="6">
    <location>
        <begin position="281"/>
        <end position="302"/>
    </location>
</feature>
<feature type="transmembrane region" description="Helical" evidence="6">
    <location>
        <begin position="144"/>
        <end position="164"/>
    </location>
</feature>
<sequence>MRQTTVSSHDGNSEDKGDRILEEQASSSTSGTLVDLPTLPTTLRQKVGITIMASAVSFLSLFAVGMYFPVIEDIGNEIQIDTPKIYSTITVYMIFQAISPPFWGYWADIHGRRPIFLLSLLFYNLSNVGLALTYNYPMLICFRILQAFATSSTIGVGAGVIADITTPDERGSFQGWYSLGSTLGAAIGPMVGGLISQHYGWRSSFWCLCVLSLVLWWAVFFFLPETLEPHYPEQQRPHHTSNNEKQFDKKDMQSRSIWNLCLFPLFESVSFVKYKDVLNMVLLYGFQYASGYAVTVMTPVVLCGPDYDLDATTIGFAYLAHGGGCFLASILQGFILNHDYHQLHTSSDSFIVYARLRRVLPNALAYNVLLVVYGWCIYTHAPLALLLAMHFFLGATSQSILNSIQVLLTDLFPYRIASITACNNFYRCLFGAFATTTIRPACDVMGYGWSYSLVSGILLCSRLCPALEIKYGSCWQQDRSGEKPETQHEPS</sequence>
<comment type="subcellular location">
    <subcellularLocation>
        <location evidence="1">Membrane</location>
        <topology evidence="1">Multi-pass membrane protein</topology>
    </subcellularLocation>
</comment>
<keyword evidence="9" id="KW-1185">Reference proteome</keyword>
<dbReference type="OrthoDB" id="440553at2759"/>
<feature type="transmembrane region" description="Helical" evidence="6">
    <location>
        <begin position="115"/>
        <end position="132"/>
    </location>
</feature>
<keyword evidence="2" id="KW-0813">Transport</keyword>
<accession>A0A168PFN9</accession>
<dbReference type="InterPro" id="IPR036259">
    <property type="entry name" value="MFS_trans_sf"/>
</dbReference>
<organism evidence="8">
    <name type="scientific">Absidia glauca</name>
    <name type="common">Pin mould</name>
    <dbReference type="NCBI Taxonomy" id="4829"/>
    <lineage>
        <taxon>Eukaryota</taxon>
        <taxon>Fungi</taxon>
        <taxon>Fungi incertae sedis</taxon>
        <taxon>Mucoromycota</taxon>
        <taxon>Mucoromycotina</taxon>
        <taxon>Mucoromycetes</taxon>
        <taxon>Mucorales</taxon>
        <taxon>Cunninghamellaceae</taxon>
        <taxon>Absidia</taxon>
    </lineage>
</organism>
<dbReference type="PROSITE" id="PS50850">
    <property type="entry name" value="MFS"/>
    <property type="match status" value="1"/>
</dbReference>
<protein>
    <recommendedName>
        <fullName evidence="7">Major facilitator superfamily (MFS) profile domain-containing protein</fullName>
    </recommendedName>
</protein>
<feature type="transmembrane region" description="Helical" evidence="6">
    <location>
        <begin position="176"/>
        <end position="196"/>
    </location>
</feature>
<gene>
    <name evidence="8" type="primary">ABSGL_08085.1 scaffold 9578</name>
</gene>
<dbReference type="PANTHER" id="PTHR23502:SF51">
    <property type="entry name" value="QUINIDINE RESISTANCE PROTEIN 1-RELATED"/>
    <property type="match status" value="1"/>
</dbReference>
<dbReference type="Proteomes" id="UP000078561">
    <property type="component" value="Unassembled WGS sequence"/>
</dbReference>
<evidence type="ECO:0000256" key="4">
    <source>
        <dbReference type="ARBA" id="ARBA00022989"/>
    </source>
</evidence>
<evidence type="ECO:0000259" key="7">
    <source>
        <dbReference type="PROSITE" id="PS50850"/>
    </source>
</evidence>
<evidence type="ECO:0000256" key="6">
    <source>
        <dbReference type="SAM" id="Phobius"/>
    </source>
</evidence>
<dbReference type="PRINTS" id="PR01035">
    <property type="entry name" value="TCRTETA"/>
</dbReference>
<dbReference type="InterPro" id="IPR011701">
    <property type="entry name" value="MFS"/>
</dbReference>
<dbReference type="OMA" id="WNIGPMV"/>
<keyword evidence="3 6" id="KW-0812">Transmembrane</keyword>
<feature type="transmembrane region" description="Helical" evidence="6">
    <location>
        <begin position="364"/>
        <end position="393"/>
    </location>
</feature>
<evidence type="ECO:0000256" key="3">
    <source>
        <dbReference type="ARBA" id="ARBA00022692"/>
    </source>
</evidence>